<evidence type="ECO:0000313" key="3">
    <source>
        <dbReference type="Proteomes" id="UP000663181"/>
    </source>
</evidence>
<evidence type="ECO:0000313" key="2">
    <source>
        <dbReference type="EMBL" id="QRN55250.1"/>
    </source>
</evidence>
<proteinExistence type="predicted"/>
<gene>
    <name evidence="2" type="ORF">ISN74_07945</name>
</gene>
<dbReference type="Proteomes" id="UP000663181">
    <property type="component" value="Chromosome"/>
</dbReference>
<protein>
    <submittedName>
        <fullName evidence="2">Uncharacterized protein</fullName>
    </submittedName>
</protein>
<keyword evidence="3" id="KW-1185">Reference proteome</keyword>
<feature type="compositionally biased region" description="Basic and acidic residues" evidence="1">
    <location>
        <begin position="137"/>
        <end position="152"/>
    </location>
</feature>
<accession>A0ABX7H1F7</accession>
<reference evidence="2 3" key="1">
    <citation type="submission" date="2020-10" db="EMBL/GenBank/DDBJ databases">
        <title>Phylogeny of dyella-like bacteria.</title>
        <authorList>
            <person name="Fu J."/>
        </authorList>
    </citation>
    <scope>NUCLEOTIDE SEQUENCE [LARGE SCALE GENOMIC DNA]</scope>
    <source>
        <strain evidence="2 3">DHOB09</strain>
    </source>
</reference>
<dbReference type="RefSeq" id="WP_188798818.1">
    <property type="nucleotide sequence ID" value="NZ_BMIZ01000001.1"/>
</dbReference>
<evidence type="ECO:0000256" key="1">
    <source>
        <dbReference type="SAM" id="MobiDB-lite"/>
    </source>
</evidence>
<name>A0ABX7H1F7_9GAMM</name>
<sequence length="170" mass="18798">MSKLYICNTTRQRWHHSFRVPEMKRLYYVRIPAGSQVEVDHNLGEAAHKAIISQLERYGGRDAASVNGKLEKFPGLFYKFDRPIPVDDIVAGHDAVLDHAERRSAGAVAASAMAIDAIQRDKTGQRLSSVTEVEVTEEVKPGNKPTGKEIKSKFIVSPDGSDSVKLPEVV</sequence>
<dbReference type="EMBL" id="CP064030">
    <property type="protein sequence ID" value="QRN55250.1"/>
    <property type="molecule type" value="Genomic_DNA"/>
</dbReference>
<feature type="region of interest" description="Disordered" evidence="1">
    <location>
        <begin position="133"/>
        <end position="170"/>
    </location>
</feature>
<organism evidence="2 3">
    <name type="scientific">Dyella caseinilytica</name>
    <dbReference type="NCBI Taxonomy" id="1849581"/>
    <lineage>
        <taxon>Bacteria</taxon>
        <taxon>Pseudomonadati</taxon>
        <taxon>Pseudomonadota</taxon>
        <taxon>Gammaproteobacteria</taxon>
        <taxon>Lysobacterales</taxon>
        <taxon>Rhodanobacteraceae</taxon>
        <taxon>Dyella</taxon>
    </lineage>
</organism>